<dbReference type="Gene3D" id="3.40.50.1820">
    <property type="entry name" value="alpha/beta hydrolase"/>
    <property type="match status" value="1"/>
</dbReference>
<feature type="domain" description="DUF7358" evidence="4">
    <location>
        <begin position="89"/>
        <end position="313"/>
    </location>
</feature>
<feature type="transmembrane region" description="Helical" evidence="2">
    <location>
        <begin position="178"/>
        <end position="204"/>
    </location>
</feature>
<dbReference type="CDD" id="cd00519">
    <property type="entry name" value="Lipase_3"/>
    <property type="match status" value="1"/>
</dbReference>
<accession>A0A0D6QZ81</accession>
<keyword evidence="2" id="KW-1133">Transmembrane helix</keyword>
<evidence type="ECO:0000256" key="2">
    <source>
        <dbReference type="SAM" id="Phobius"/>
    </source>
</evidence>
<dbReference type="EMBL" id="GCKF01041912">
    <property type="protein sequence ID" value="JAG94965.1"/>
    <property type="molecule type" value="Transcribed_RNA"/>
</dbReference>
<dbReference type="PANTHER" id="PTHR47030:SF2">
    <property type="entry name" value="LIPASE CLASS 3 FAMILY PROTEIN"/>
    <property type="match status" value="1"/>
</dbReference>
<evidence type="ECO:0000256" key="1">
    <source>
        <dbReference type="SAM" id="MobiDB-lite"/>
    </source>
</evidence>
<dbReference type="InterPro" id="IPR002921">
    <property type="entry name" value="Fungal_lipase-type"/>
</dbReference>
<feature type="transmembrane region" description="Helical" evidence="2">
    <location>
        <begin position="94"/>
        <end position="115"/>
    </location>
</feature>
<evidence type="ECO:0000259" key="3">
    <source>
        <dbReference type="Pfam" id="PF01764"/>
    </source>
</evidence>
<protein>
    <submittedName>
        <fullName evidence="5">Uncharacterized protein</fullName>
    </submittedName>
</protein>
<organism evidence="5">
    <name type="scientific">Araucaria cunninghamii</name>
    <name type="common">Hoop pine</name>
    <name type="synonym">Moreton Bay pine</name>
    <dbReference type="NCBI Taxonomy" id="56994"/>
    <lineage>
        <taxon>Eukaryota</taxon>
        <taxon>Viridiplantae</taxon>
        <taxon>Streptophyta</taxon>
        <taxon>Embryophyta</taxon>
        <taxon>Tracheophyta</taxon>
        <taxon>Spermatophyta</taxon>
        <taxon>Pinopsida</taxon>
        <taxon>Pinidae</taxon>
        <taxon>Conifers II</taxon>
        <taxon>Araucariales</taxon>
        <taxon>Araucariaceae</taxon>
        <taxon>Araucaria</taxon>
    </lineage>
</organism>
<dbReference type="Pfam" id="PF24057">
    <property type="entry name" value="DUF7358"/>
    <property type="match status" value="1"/>
</dbReference>
<feature type="compositionally biased region" description="Polar residues" evidence="1">
    <location>
        <begin position="657"/>
        <end position="667"/>
    </location>
</feature>
<dbReference type="InterPro" id="IPR029058">
    <property type="entry name" value="AB_hydrolase_fold"/>
</dbReference>
<keyword evidence="2" id="KW-0472">Membrane</keyword>
<name>A0A0D6QZ81_ARACU</name>
<dbReference type="AlphaFoldDB" id="A0A0D6QZ81"/>
<dbReference type="PANTHER" id="PTHR47030">
    <property type="entry name" value="LIPASE CLASS 3 FAMILY PROTEIN"/>
    <property type="match status" value="1"/>
</dbReference>
<dbReference type="InterPro" id="IPR055782">
    <property type="entry name" value="DUF7358"/>
</dbReference>
<evidence type="ECO:0000313" key="5">
    <source>
        <dbReference type="EMBL" id="JAG94965.1"/>
    </source>
</evidence>
<feature type="transmembrane region" description="Helical" evidence="2">
    <location>
        <begin position="121"/>
        <end position="138"/>
    </location>
</feature>
<dbReference type="GO" id="GO:0006629">
    <property type="term" value="P:lipid metabolic process"/>
    <property type="evidence" value="ECO:0007669"/>
    <property type="project" value="InterPro"/>
</dbReference>
<dbReference type="SUPFAM" id="SSF53474">
    <property type="entry name" value="alpha/beta-Hydrolases"/>
    <property type="match status" value="1"/>
</dbReference>
<proteinExistence type="predicted"/>
<feature type="region of interest" description="Disordered" evidence="1">
    <location>
        <begin position="652"/>
        <end position="677"/>
    </location>
</feature>
<reference evidence="5" key="1">
    <citation type="submission" date="2015-03" db="EMBL/GenBank/DDBJ databases">
        <title>A transcriptome of Araucaria cunninghamii, an australian fine timber species.</title>
        <authorList>
            <person name="Jing Yi C.J.Y."/>
            <person name="Yin San L.Y.S."/>
            <person name="Abdul Karim S.S."/>
            <person name="Wan Azmi N.N."/>
            <person name="Hercus R.R."/>
            <person name="Croft L.L."/>
        </authorList>
    </citation>
    <scope>NUCLEOTIDE SEQUENCE</scope>
    <source>
        <strain evidence="5">MI0301</strain>
        <tissue evidence="5">Leaf</tissue>
    </source>
</reference>
<feature type="domain" description="Fungal lipase-type" evidence="3">
    <location>
        <begin position="452"/>
        <end position="600"/>
    </location>
</feature>
<feature type="region of interest" description="Disordered" evidence="1">
    <location>
        <begin position="748"/>
        <end position="772"/>
    </location>
</feature>
<sequence length="939" mass="104784">MSKKFGIANKFQDLWKNADHYYYSSSMLYALMHFRRSFHRYRRVITNGIYRKLRTILCRLPAIHYSPLPWVRSENYLPLGSMETAAVKLKSVRAVVFVLGFLYVVIVGVAAWICVECPRDLMVPAVLLGVSAGVRILWMFGSGNAQAATASTILRHQTDNFVVDNAVRHERRMAYKRWLWWSRFGILVTILQVLGATYFVIIIVNKSRHGHDSSSCYPGQDGHGNVWKPILVVALAIVAWVLVITQCCAGSDVLTWRSFYARHDGAWKAHYREMFDHGIREILCCLGRAKYLSILEADEVDSVAGLLGDLVAYRAAGAGHLEFLAGVALLQRERSALPPLEQFVEAPEDQLQEAVILHPFAEAAYTGPLLDVGRNPILFPCAWLYRQGVLTPWSRSRRPILQGDNWWRGHAAAFLKYVRLPPDALRKGRVHQARREAAYFVVVLHHLQCVIIAVRGTESPEDLLTDGLCRECNLSEADLHGLLNSNALDENVKQRVASSFPHFGHSGIVEAARELCVQLDGNTEDGGFLSSLLGAAGGECQGYALRFVGHSLGGAIATLAGIMLYKRYPNLHVYAYGVLPCVDAVVADACSGFVTSIIYNDEFSARLSVSSVLRLRAAALAALAADSSADSAMISKLARRLLRANKNLQGETGEEVSVQTSQSGSTASRDKNRKRRQKHIKYTIKGGIFLCNHATSCITNMSKLSSTHPVRNPVKCKLHASFEGDLPNDGKHRDVIIDAAEIEGSLSFGNRRHKHTNSSDKQTSALAAGAESRDNISFEERTVLIQNSDAEKISNNQEDSRHTQNQTNEFCAHSSESTITVNAVSGDSIPQPMDTNLEMDVAEREPVEMFVPGLVIHIVPEAKQDTWLSWRNWRWGRGQDHSHRAILRHRESFMDIVVSPSMFLDHMPWRCHYAMQKVLETWNLRGHDNNDRIDSSGLV</sequence>
<keyword evidence="2" id="KW-0812">Transmembrane</keyword>
<evidence type="ECO:0000259" key="4">
    <source>
        <dbReference type="Pfam" id="PF24057"/>
    </source>
</evidence>
<dbReference type="Pfam" id="PF01764">
    <property type="entry name" value="Lipase_3"/>
    <property type="match status" value="1"/>
</dbReference>